<accession>A0A2D0K7T5</accession>
<proteinExistence type="predicted"/>
<reference evidence="1 2" key="1">
    <citation type="journal article" date="2017" name="Nat. Microbiol.">
        <title>Natural product diversity associated with the nematode symbionts Photorhabdus and Xenorhabdus.</title>
        <authorList>
            <person name="Tobias N.J."/>
            <person name="Wolff H."/>
            <person name="Djahanschiri B."/>
            <person name="Grundmann F."/>
            <person name="Kronenwerth M."/>
            <person name="Shi Y.M."/>
            <person name="Simonyi S."/>
            <person name="Grun P."/>
            <person name="Shapiro-Ilan D."/>
            <person name="Pidot S.J."/>
            <person name="Stinear T.P."/>
            <person name="Ebersberger I."/>
            <person name="Bode H.B."/>
        </authorList>
    </citation>
    <scope>NUCLEOTIDE SEQUENCE [LARGE SCALE GENOMIC DNA]</scope>
    <source>
        <strain evidence="1 2">DSM 22670</strain>
    </source>
</reference>
<evidence type="ECO:0000313" key="2">
    <source>
        <dbReference type="Proteomes" id="UP000222168"/>
    </source>
</evidence>
<evidence type="ECO:0000313" key="1">
    <source>
        <dbReference type="EMBL" id="PHM59509.1"/>
    </source>
</evidence>
<dbReference type="EMBL" id="NJAK01000003">
    <property type="protein sequence ID" value="PHM59509.1"/>
    <property type="molecule type" value="Genomic_DNA"/>
</dbReference>
<organism evidence="1 2">
    <name type="scientific">Xenorhabdus ishibashii</name>
    <dbReference type="NCBI Taxonomy" id="1034471"/>
    <lineage>
        <taxon>Bacteria</taxon>
        <taxon>Pseudomonadati</taxon>
        <taxon>Pseudomonadota</taxon>
        <taxon>Gammaproteobacteria</taxon>
        <taxon>Enterobacterales</taxon>
        <taxon>Morganellaceae</taxon>
        <taxon>Xenorhabdus</taxon>
    </lineage>
</organism>
<dbReference type="AlphaFoldDB" id="A0A2D0K7T5"/>
<dbReference type="RefSeq" id="WP_099119167.1">
    <property type="nucleotide sequence ID" value="NZ_NJAK01000003.1"/>
</dbReference>
<sequence>MNNKKLFFYLNTDNAEQNELFEFISNEKNRTQAVRDSISLTLRLHKLNNSLPTILNALLQNSGNIDDIKAMLDAINKNDSNHYENVAWQKRVVNTLEPNHPWSDWIAITQSEYEKSLKTPDLTTQVRALKGKQLGDKENNIDHVIAIKPNNPVNAQPEKYKVPDNDVVSNAKKIFGKKR</sequence>
<name>A0A2D0K7T5_9GAMM</name>
<gene>
    <name evidence="1" type="ORF">Xish_03627</name>
</gene>
<protein>
    <submittedName>
        <fullName evidence="1">Uncharacterized protein</fullName>
    </submittedName>
</protein>
<dbReference type="OrthoDB" id="6626282at2"/>
<dbReference type="Proteomes" id="UP000222168">
    <property type="component" value="Unassembled WGS sequence"/>
</dbReference>
<comment type="caution">
    <text evidence="1">The sequence shown here is derived from an EMBL/GenBank/DDBJ whole genome shotgun (WGS) entry which is preliminary data.</text>
</comment>
<keyword evidence="2" id="KW-1185">Reference proteome</keyword>